<evidence type="ECO:0000313" key="3">
    <source>
        <dbReference type="Proteomes" id="UP000320359"/>
    </source>
</evidence>
<sequence length="179" mass="19041">MNGYRLIIACTAVISCAVAAFPEGAPPAHTGAKNQQDCSSCHFAGPEPSTQSGLRLLPLTESITPGSTLELTLVLLDPESRVGGFQAMVEDGRWKAAAGQQVVTYKDIEYLTHTHPVASKPHESGEQQTTFVLIWQIPDAFNTCSTLYAAAVAADDDDSPLGDTAYTLSASLCLEEIEK</sequence>
<dbReference type="Proteomes" id="UP000320359">
    <property type="component" value="Unassembled WGS sequence"/>
</dbReference>
<dbReference type="RefSeq" id="WP_143235853.1">
    <property type="nucleotide sequence ID" value="NZ_VJWL01000002.1"/>
</dbReference>
<keyword evidence="3" id="KW-1185">Reference proteome</keyword>
<proteinExistence type="predicted"/>
<reference evidence="2 3" key="1">
    <citation type="submission" date="2019-07" db="EMBL/GenBank/DDBJ databases">
        <authorList>
            <person name="Yang M."/>
            <person name="Zhao D."/>
            <person name="Xiang H."/>
        </authorList>
    </citation>
    <scope>NUCLEOTIDE SEQUENCE [LARGE SCALE GENOMIC DNA]</scope>
    <source>
        <strain evidence="2 3">IM1326</strain>
    </source>
</reference>
<gene>
    <name evidence="2" type="ORF">FM042_07750</name>
</gene>
<feature type="signal peptide" evidence="1">
    <location>
        <begin position="1"/>
        <end position="19"/>
    </location>
</feature>
<dbReference type="EMBL" id="VJWL01000002">
    <property type="protein sequence ID" value="TRW48867.1"/>
    <property type="molecule type" value="Genomic_DNA"/>
</dbReference>
<dbReference type="AlphaFoldDB" id="A0A552X1G0"/>
<dbReference type="OrthoDB" id="6401123at2"/>
<name>A0A552X1G0_9GAMM</name>
<protein>
    <recommendedName>
        <fullName evidence="4">Reelin domain-containing protein</fullName>
    </recommendedName>
</protein>
<dbReference type="PROSITE" id="PS51257">
    <property type="entry name" value="PROKAR_LIPOPROTEIN"/>
    <property type="match status" value="1"/>
</dbReference>
<feature type="chain" id="PRO_5021895949" description="Reelin domain-containing protein" evidence="1">
    <location>
        <begin position="20"/>
        <end position="179"/>
    </location>
</feature>
<evidence type="ECO:0000313" key="2">
    <source>
        <dbReference type="EMBL" id="TRW48867.1"/>
    </source>
</evidence>
<dbReference type="NCBIfam" id="NF041895">
    <property type="entry name" value="choice_anch_V"/>
    <property type="match status" value="1"/>
</dbReference>
<evidence type="ECO:0008006" key="4">
    <source>
        <dbReference type="Google" id="ProtNLM"/>
    </source>
</evidence>
<keyword evidence="1" id="KW-0732">Signal</keyword>
<comment type="caution">
    <text evidence="2">The sequence shown here is derived from an EMBL/GenBank/DDBJ whole genome shotgun (WGS) entry which is preliminary data.</text>
</comment>
<accession>A0A552X1G0</accession>
<evidence type="ECO:0000256" key="1">
    <source>
        <dbReference type="SAM" id="SignalP"/>
    </source>
</evidence>
<organism evidence="2 3">
    <name type="scientific">Aliidiomarina halalkaliphila</name>
    <dbReference type="NCBI Taxonomy" id="2593535"/>
    <lineage>
        <taxon>Bacteria</taxon>
        <taxon>Pseudomonadati</taxon>
        <taxon>Pseudomonadota</taxon>
        <taxon>Gammaproteobacteria</taxon>
        <taxon>Alteromonadales</taxon>
        <taxon>Idiomarinaceae</taxon>
        <taxon>Aliidiomarina</taxon>
    </lineage>
</organism>